<proteinExistence type="predicted"/>
<protein>
    <submittedName>
        <fullName evidence="1">Uncharacterized protein</fullName>
    </submittedName>
</protein>
<dbReference type="RefSeq" id="WP_224531928.1">
    <property type="nucleotide sequence ID" value="NZ_JAIUJR010000024.1"/>
</dbReference>
<evidence type="ECO:0000313" key="2">
    <source>
        <dbReference type="Proteomes" id="UP001198901"/>
    </source>
</evidence>
<evidence type="ECO:0000313" key="1">
    <source>
        <dbReference type="EMBL" id="MCA0133919.1"/>
    </source>
</evidence>
<reference evidence="2" key="1">
    <citation type="submission" date="2023-07" db="EMBL/GenBank/DDBJ databases">
        <authorList>
            <person name="Yue Y."/>
        </authorList>
    </citation>
    <scope>NUCLEOTIDE SEQUENCE [LARGE SCALE GENOMIC DNA]</scope>
    <source>
        <strain evidence="2">D23</strain>
    </source>
</reference>
<gene>
    <name evidence="1" type="ORF">LBU54_15105</name>
</gene>
<name>A0ABS7XWT1_9FLAO</name>
<keyword evidence="2" id="KW-1185">Reference proteome</keyword>
<comment type="caution">
    <text evidence="1">The sequence shown here is derived from an EMBL/GenBank/DDBJ whole genome shotgun (WGS) entry which is preliminary data.</text>
</comment>
<dbReference type="Pfam" id="PF21813">
    <property type="entry name" value="DUF6882"/>
    <property type="match status" value="1"/>
</dbReference>
<dbReference type="InterPro" id="IPR049249">
    <property type="entry name" value="DUF6882"/>
</dbReference>
<sequence>MKRNILIMLSILGLIETKAQSPEDYRIIEKDKPTSLNQLLVQTGAYSFEKQLIFSDLIGENSWSFDTNKGEISFGENLVFPVQIIGTFSFSDNSWLWGWANTQSGLPDNLLQQSFKLKSLGENWNIPELTVKQINNAEGIDHKIGMISAGLFNAKCYYLANYGRGNLVVTIDSERIPIPSNTSAEKLISVFTQFISFTEVNHREALKNYLIDKKFEIVLGSNFIKAKSGENFITAKFDENGRLTEIKNK</sequence>
<dbReference type="EMBL" id="JAIUJR010000024">
    <property type="protein sequence ID" value="MCA0133919.1"/>
    <property type="molecule type" value="Genomic_DNA"/>
</dbReference>
<accession>A0ABS7XWT1</accession>
<organism evidence="1 2">
    <name type="scientific">Winogradskyella alexanderae</name>
    <dbReference type="NCBI Taxonomy" id="2877123"/>
    <lineage>
        <taxon>Bacteria</taxon>
        <taxon>Pseudomonadati</taxon>
        <taxon>Bacteroidota</taxon>
        <taxon>Flavobacteriia</taxon>
        <taxon>Flavobacteriales</taxon>
        <taxon>Flavobacteriaceae</taxon>
        <taxon>Winogradskyella</taxon>
    </lineage>
</organism>
<dbReference type="Proteomes" id="UP001198901">
    <property type="component" value="Unassembled WGS sequence"/>
</dbReference>